<protein>
    <submittedName>
        <fullName evidence="2">RES domain-containing protein</fullName>
    </submittedName>
</protein>
<evidence type="ECO:0000313" key="3">
    <source>
        <dbReference type="Proteomes" id="UP000240259"/>
    </source>
</evidence>
<accession>A0A2T4J3Q7</accession>
<dbReference type="OrthoDB" id="9789501at2"/>
<dbReference type="Proteomes" id="UP000240259">
    <property type="component" value="Unassembled WGS sequence"/>
</dbReference>
<dbReference type="AlphaFoldDB" id="A0A2T4J3Q7"/>
<comment type="caution">
    <text evidence="2">The sequence shown here is derived from an EMBL/GenBank/DDBJ whole genome shotgun (WGS) entry which is preliminary data.</text>
</comment>
<dbReference type="RefSeq" id="WP_107647212.1">
    <property type="nucleotide sequence ID" value="NZ_PZJX01000001.1"/>
</dbReference>
<name>A0A2T4J3Q7_9HYPH</name>
<feature type="domain" description="RES" evidence="1">
    <location>
        <begin position="11"/>
        <end position="134"/>
    </location>
</feature>
<gene>
    <name evidence="2" type="ORF">C9427_00110</name>
</gene>
<sequence length="144" mass="15635">MRIWRISSYADLSGIGGTVTAGRWNVLGTPMVYCSDHPATALLEILAHIDAEDLPATYQLLEIEVPGTLAISSPELPADWKDEPAMTRQLGTDFVAAAVHTAMEVPCVIVPFAKNYLLNPALLERDGITIISATIHPIDTRLLQ</sequence>
<proteinExistence type="predicted"/>
<dbReference type="Pfam" id="PF08808">
    <property type="entry name" value="RES"/>
    <property type="match status" value="1"/>
</dbReference>
<organism evidence="2 3">
    <name type="scientific">Mesorhizobium helmanticense</name>
    <dbReference type="NCBI Taxonomy" id="1776423"/>
    <lineage>
        <taxon>Bacteria</taxon>
        <taxon>Pseudomonadati</taxon>
        <taxon>Pseudomonadota</taxon>
        <taxon>Alphaproteobacteria</taxon>
        <taxon>Hyphomicrobiales</taxon>
        <taxon>Phyllobacteriaceae</taxon>
        <taxon>Mesorhizobium</taxon>
    </lineage>
</organism>
<evidence type="ECO:0000259" key="1">
    <source>
        <dbReference type="SMART" id="SM00953"/>
    </source>
</evidence>
<dbReference type="SMART" id="SM00953">
    <property type="entry name" value="RES"/>
    <property type="match status" value="1"/>
</dbReference>
<dbReference type="EMBL" id="PZJX01000001">
    <property type="protein sequence ID" value="PTE12530.1"/>
    <property type="molecule type" value="Genomic_DNA"/>
</dbReference>
<reference evidence="2 3" key="1">
    <citation type="submission" date="2018-03" db="EMBL/GenBank/DDBJ databases">
        <title>Genome sequence of the symbiotic type strain Mesorhizobium helmanticense CSLC115NT isolated from Lotus corniculatus nodules.</title>
        <authorList>
            <person name="Sannazzaro A.I."/>
            <person name="Torres Tejerizo G.A."/>
            <person name="Dip D."/>
            <person name="Caballero M."/>
            <person name="Pistorio M."/>
            <person name="Estrella M.J."/>
        </authorList>
    </citation>
    <scope>NUCLEOTIDE SEQUENCE [LARGE SCALE GENOMIC DNA]</scope>
    <source>
        <strain evidence="2 3">CSLC115N</strain>
    </source>
</reference>
<keyword evidence="3" id="KW-1185">Reference proteome</keyword>
<dbReference type="InterPro" id="IPR014914">
    <property type="entry name" value="RES_dom"/>
</dbReference>
<evidence type="ECO:0000313" key="2">
    <source>
        <dbReference type="EMBL" id="PTE12530.1"/>
    </source>
</evidence>